<feature type="domain" description="Translocation and assembly module TamB C-terminal" evidence="7">
    <location>
        <begin position="952"/>
        <end position="1300"/>
    </location>
</feature>
<organism evidence="8 9">
    <name type="scientific">Haemophilus paracuniculus</name>
    <dbReference type="NCBI Taxonomy" id="734"/>
    <lineage>
        <taxon>Bacteria</taxon>
        <taxon>Pseudomonadati</taxon>
        <taxon>Pseudomonadota</taxon>
        <taxon>Gammaproteobacteria</taxon>
        <taxon>Pasteurellales</taxon>
        <taxon>Pasteurellaceae</taxon>
        <taxon>Haemophilus</taxon>
    </lineage>
</organism>
<evidence type="ECO:0000256" key="3">
    <source>
        <dbReference type="ARBA" id="ARBA00022989"/>
    </source>
</evidence>
<dbReference type="GO" id="GO:0097347">
    <property type="term" value="C:TAM protein secretion complex"/>
    <property type="evidence" value="ECO:0007669"/>
    <property type="project" value="TreeGrafter"/>
</dbReference>
<evidence type="ECO:0000256" key="1">
    <source>
        <dbReference type="ARBA" id="ARBA00004167"/>
    </source>
</evidence>
<feature type="compositionally biased region" description="Low complexity" evidence="5">
    <location>
        <begin position="1"/>
        <end position="12"/>
    </location>
</feature>
<accession>A0A1T0AS53</accession>
<dbReference type="OrthoDB" id="5555605at2"/>
<evidence type="ECO:0000256" key="2">
    <source>
        <dbReference type="ARBA" id="ARBA00022692"/>
    </source>
</evidence>
<dbReference type="Pfam" id="PF04357">
    <property type="entry name" value="TamB"/>
    <property type="match status" value="1"/>
</dbReference>
<comment type="subcellular location">
    <subcellularLocation>
        <location evidence="1">Membrane</location>
        <topology evidence="1">Single-pass membrane protein</topology>
    </subcellularLocation>
</comment>
<evidence type="ECO:0000256" key="5">
    <source>
        <dbReference type="SAM" id="MobiDB-lite"/>
    </source>
</evidence>
<dbReference type="EMBL" id="MUYA01000007">
    <property type="protein sequence ID" value="OOR99224.1"/>
    <property type="molecule type" value="Genomic_DNA"/>
</dbReference>
<keyword evidence="2 6" id="KW-0812">Transmembrane</keyword>
<dbReference type="PANTHER" id="PTHR36985:SF1">
    <property type="entry name" value="TRANSLOCATION AND ASSEMBLY MODULE SUBUNIT TAMB"/>
    <property type="match status" value="1"/>
</dbReference>
<evidence type="ECO:0000256" key="6">
    <source>
        <dbReference type="SAM" id="Phobius"/>
    </source>
</evidence>
<dbReference type="PANTHER" id="PTHR36985">
    <property type="entry name" value="TRANSLOCATION AND ASSEMBLY MODULE SUBUNIT TAMB"/>
    <property type="match status" value="1"/>
</dbReference>
<dbReference type="Proteomes" id="UP000190867">
    <property type="component" value="Unassembled WGS sequence"/>
</dbReference>
<keyword evidence="9" id="KW-1185">Reference proteome</keyword>
<feature type="transmembrane region" description="Helical" evidence="6">
    <location>
        <begin position="26"/>
        <end position="46"/>
    </location>
</feature>
<gene>
    <name evidence="8" type="ORF">B0187_05555</name>
</gene>
<evidence type="ECO:0000313" key="8">
    <source>
        <dbReference type="EMBL" id="OOR99224.1"/>
    </source>
</evidence>
<evidence type="ECO:0000256" key="4">
    <source>
        <dbReference type="ARBA" id="ARBA00023136"/>
    </source>
</evidence>
<dbReference type="GO" id="GO:0009306">
    <property type="term" value="P:protein secretion"/>
    <property type="evidence" value="ECO:0007669"/>
    <property type="project" value="InterPro"/>
</dbReference>
<reference evidence="8 9" key="1">
    <citation type="submission" date="2017-02" db="EMBL/GenBank/DDBJ databases">
        <title>Draft genome sequence of Haemophilus paracuniculus CCUG 43573 type strain.</title>
        <authorList>
            <person name="Engstrom-Jakobsson H."/>
            <person name="Salva-Serra F."/>
            <person name="Thorell K."/>
            <person name="Gonzales-Siles L."/>
            <person name="Karlsson R."/>
            <person name="Boulund F."/>
            <person name="Engstrand L."/>
            <person name="Kristiansson E."/>
            <person name="Moore E."/>
        </authorList>
    </citation>
    <scope>NUCLEOTIDE SEQUENCE [LARGE SCALE GENOMIC DNA]</scope>
    <source>
        <strain evidence="8 9">CCUG 43573</strain>
    </source>
</reference>
<protein>
    <submittedName>
        <fullName evidence="8">DUF490 domain-containing protein</fullName>
    </submittedName>
</protein>
<keyword evidence="3 6" id="KW-1133">Transmembrane helix</keyword>
<evidence type="ECO:0000313" key="9">
    <source>
        <dbReference type="Proteomes" id="UP000190867"/>
    </source>
</evidence>
<dbReference type="STRING" id="734.B0187_05555"/>
<proteinExistence type="predicted"/>
<dbReference type="GO" id="GO:0005886">
    <property type="term" value="C:plasma membrane"/>
    <property type="evidence" value="ECO:0007669"/>
    <property type="project" value="InterPro"/>
</dbReference>
<name>A0A1T0AS53_9PAST</name>
<sequence>MEPQIEQIQSEQSPPPAKPKAKKKHWFCRIFGLLLLLLIGLIAFLISGAGQRTALQMVERFLNNQLTFSQIEGTLQDGLKLTNAKYTMDGVEVNAGEANIHIGFQCVMKKEACLENLALKDVSVAVDTSKLPQSQEESKPLGEIKLPIPVSVKNISLENVQVKVDEMDVSLQRFQSGISGKEKDIQLSPTTIEGLTLSLAPQAVSSEQKSAKAKKAVDWKEIKAQLAKPILTKLDPIKLPLNVAVPKIEAKNIQIEQKVKNKDGSFGSPQSLVKVSSALIEGQSDEEKVELRKFDVKTDKGNIAGKGSLKLDGNYPLAWAFTANSPALPEFKLPASEVKANLDGELFGKTKLAIETKGAVAASIKGDVQLSQPKTPLNLTIKSDNVTYPFVPEKGVDPLKLKNVNLALSGNLLNYQLDTSLNASGMGIPTADLQLKGKGELTQFELSDLTLNALQGKANLVGKVDWQNGVEWDAKAQLDGINTKSLTPEWAAILSGVLNSKGYAGRGEKGDEWSVDVSNMDMKGNLMQKNLQLQGALKADSKTLLNVDNATLIYGENSIAMKGILGEKSDFVADIKAPNLQGLVPNLKANINGNVRLLGKVSEPSLNLDLVANNVSYDQFKLNSLTAKGKVTTEKTIQGDLELAVRQFAFGDVKVDNATILASGSEVDHKLQLTSKGTPVGANLQISGKFDRLQQVWKGQLSNITIQSPVGDWKNDQAINLTYNNKQINANVSAHCWRNPKLNLCFPRAFNAGQEGNVPFEIRNFDLAAIKEYLSPDSQLTGQVNAKGDASWFKNKQPQVNVELNSNGIKFVQQLEGKKFPLTLTPVKVVANLADNNLKLKTDVKIENNGRLNTDLVIKDIAQKRALSGSINIDQINLQLVKPLLSSGESVNGNINARLTVGGTALSPLLFGQFNLTNLKAKSVSMPFDVTNGNLNINFNGTSSTLSGKVQTDQSALYLEGDANWRKLDAWQTRISAKADRFRVEIPNMAKVEFTPNIEVKANPKELVLGGTIDIPWARIEVESLPESAVTVSDDEIIIDGTNVSKKTTKLDIPVQPKSSGMAVKANVKINIGNDVKLSAYDLKTDLDGLITVRQGKQGLGLYGQVNLKNGRYASFGQDLLIRRGVITFAGLPSQPTLNIEAIRNPEAMENPNVVAGLRITGLADSPEVKVFSEPSMSQDQALSYILTGRSLENSGDAGSSNSIAAALLSMSLSKSSKLVGGVGSAFGISDLSVTTAGIGDNTKVVVSGNFTPRFKVKYGVGIFAPLTELTLRYRLAPSLYLQWMSSINQAVDLFYRFEFD</sequence>
<dbReference type="RefSeq" id="WP_078236872.1">
    <property type="nucleotide sequence ID" value="NZ_MUYA01000007.1"/>
</dbReference>
<feature type="region of interest" description="Disordered" evidence="5">
    <location>
        <begin position="1"/>
        <end position="20"/>
    </location>
</feature>
<keyword evidence="4 6" id="KW-0472">Membrane</keyword>
<comment type="caution">
    <text evidence="8">The sequence shown here is derived from an EMBL/GenBank/DDBJ whole genome shotgun (WGS) entry which is preliminary data.</text>
</comment>
<dbReference type="InterPro" id="IPR007452">
    <property type="entry name" value="TamB_C"/>
</dbReference>
<evidence type="ECO:0000259" key="7">
    <source>
        <dbReference type="Pfam" id="PF04357"/>
    </source>
</evidence>